<sequence length="756" mass="86720">MGDSDLKTWVSDKLMSILGYSQSTVVQYIIGISKQANSPADVQAKLSEFGFSTSAETRSFSEELFSRVPRKQSGLNIYQKQEREAAMLARKQLTYTLLDADDDDDANGSDASAYGNQSSTITGFEPGRAESHKKRFRKKIESEEDEDKELVSPVEKERQVKRRISQDEEDDSESEEERLQDQREREQLERNLRERDAAGTRKLTEPKISKKEAEEAVRRSHVLEEDGIGTLRKVSRQEYLKKREQKKLEELRDDIEDEQYLFDGVKLTEAELREIRYKKELYELIKKKSEDADDTNEEKRFAAALQRYRDPNAGDKMNPFAEQEAWEDYQIGKATLKFGSKNKKQISDDYQFVFEDQIEFIKASVMDGDKFDDQLPAESLDNSMEKSAFEKIQEDRKSLPIYKYRDELLAAIEKFQVLVIVGETGSGKTTQIPQYLHEAGYTKRGKVGCTQPRRVAAMSVAARVSQEMGVKLGHEVGYSIRFEDCTSEKTLLKYMTDGMLLREFLGEPDLASYSVVMVDEAHERTLSTDILFGLVKDIARFRPELKLLISSATLDAAKFSDYFDSAPIFKIPGRRFPVEIHYTKAPEADYLDAAIVTALQIHVTQSPGDILVFFTGQEEIETAEEILKHRTRVWHDGKVFGQPVRSMKRARDIRDQLEGLLERVEIEMTSNPNDLDAIKKSITSGFFPHSARLQKNGSYRTVKHPQTVHIHPSSGLSQVLPRWVIYHELVLTTKEYMRQCHPLHYAYARSCDPCII</sequence>
<evidence type="ECO:0000313" key="11">
    <source>
        <dbReference type="EMBL" id="EEF39675.1"/>
    </source>
</evidence>
<dbReference type="GO" id="GO:0008380">
    <property type="term" value="P:RNA splicing"/>
    <property type="evidence" value="ECO:0007669"/>
    <property type="project" value="UniProtKB-KW"/>
</dbReference>
<keyword evidence="4 11" id="KW-0347">Helicase</keyword>
<evidence type="ECO:0000256" key="4">
    <source>
        <dbReference type="ARBA" id="ARBA00022806"/>
    </source>
</evidence>
<dbReference type="Pfam" id="PF07717">
    <property type="entry name" value="OB_NTP_bind"/>
    <property type="match status" value="1"/>
</dbReference>
<evidence type="ECO:0000256" key="6">
    <source>
        <dbReference type="ARBA" id="ARBA00023187"/>
    </source>
</evidence>
<dbReference type="GO" id="GO:0016787">
    <property type="term" value="F:hydrolase activity"/>
    <property type="evidence" value="ECO:0007669"/>
    <property type="project" value="UniProtKB-KW"/>
</dbReference>
<feature type="domain" description="Helicase ATP-binding" evidence="10">
    <location>
        <begin position="409"/>
        <end position="572"/>
    </location>
</feature>
<dbReference type="Pfam" id="PF01480">
    <property type="entry name" value="PWI"/>
    <property type="match status" value="1"/>
</dbReference>
<evidence type="ECO:0000256" key="8">
    <source>
        <dbReference type="SAM" id="Coils"/>
    </source>
</evidence>
<feature type="region of interest" description="Disordered" evidence="9">
    <location>
        <begin position="106"/>
        <end position="224"/>
    </location>
</feature>
<dbReference type="InterPro" id="IPR002464">
    <property type="entry name" value="DNA/RNA_helicase_DEAH_CS"/>
</dbReference>
<evidence type="ECO:0000256" key="5">
    <source>
        <dbReference type="ARBA" id="ARBA00022840"/>
    </source>
</evidence>
<dbReference type="PANTHER" id="PTHR18934">
    <property type="entry name" value="ATP-DEPENDENT RNA HELICASE"/>
    <property type="match status" value="1"/>
</dbReference>
<dbReference type="GO" id="GO:0005524">
    <property type="term" value="F:ATP binding"/>
    <property type="evidence" value="ECO:0007669"/>
    <property type="project" value="UniProtKB-KW"/>
</dbReference>
<dbReference type="EMBL" id="EQ973898">
    <property type="protein sequence ID" value="EEF39675.1"/>
    <property type="molecule type" value="Genomic_DNA"/>
</dbReference>
<dbReference type="PROSITE" id="PS00690">
    <property type="entry name" value="DEAH_ATP_HELICASE"/>
    <property type="match status" value="1"/>
</dbReference>
<dbReference type="STRING" id="3988.B9S9P4"/>
<proteinExistence type="predicted"/>
<evidence type="ECO:0000256" key="7">
    <source>
        <dbReference type="ARBA" id="ARBA00047984"/>
    </source>
</evidence>
<dbReference type="eggNOG" id="KOG0923">
    <property type="taxonomic scope" value="Eukaryota"/>
</dbReference>
<evidence type="ECO:0000256" key="2">
    <source>
        <dbReference type="ARBA" id="ARBA00022741"/>
    </source>
</evidence>
<keyword evidence="3" id="KW-0378">Hydrolase</keyword>
<dbReference type="InterPro" id="IPR011709">
    <property type="entry name" value="DEAD-box_helicase_OB_fold"/>
</dbReference>
<gene>
    <name evidence="11" type="ORF">RCOM_0506620</name>
</gene>
<keyword evidence="2" id="KW-0547">Nucleotide-binding</keyword>
<evidence type="ECO:0000256" key="1">
    <source>
        <dbReference type="ARBA" id="ARBA00012552"/>
    </source>
</evidence>
<dbReference type="PANTHER" id="PTHR18934:SF83">
    <property type="entry name" value="PRE-MRNA-SPLICING FACTOR ATP-DEPENDENT RNA HELICASE DHX16"/>
    <property type="match status" value="1"/>
</dbReference>
<dbReference type="FunFam" id="3.40.50.300:FF:000594">
    <property type="entry name" value="Pre-mRNA-splicing factor ATP-dependent RNA helicase"/>
    <property type="match status" value="1"/>
</dbReference>
<dbReference type="InterPro" id="IPR027417">
    <property type="entry name" value="P-loop_NTPase"/>
</dbReference>
<dbReference type="Proteomes" id="UP000008311">
    <property type="component" value="Unassembled WGS sequence"/>
</dbReference>
<dbReference type="AlphaFoldDB" id="B9S9P4"/>
<dbReference type="InterPro" id="IPR002483">
    <property type="entry name" value="PWI_dom"/>
</dbReference>
<dbReference type="SUPFAM" id="SSF52540">
    <property type="entry name" value="P-loop containing nucleoside triphosphate hydrolases"/>
    <property type="match status" value="1"/>
</dbReference>
<organism evidence="11 12">
    <name type="scientific">Ricinus communis</name>
    <name type="common">Castor bean</name>
    <dbReference type="NCBI Taxonomy" id="3988"/>
    <lineage>
        <taxon>Eukaryota</taxon>
        <taxon>Viridiplantae</taxon>
        <taxon>Streptophyta</taxon>
        <taxon>Embryophyta</taxon>
        <taxon>Tracheophyta</taxon>
        <taxon>Spermatophyta</taxon>
        <taxon>Magnoliopsida</taxon>
        <taxon>eudicotyledons</taxon>
        <taxon>Gunneridae</taxon>
        <taxon>Pentapetalae</taxon>
        <taxon>rosids</taxon>
        <taxon>fabids</taxon>
        <taxon>Malpighiales</taxon>
        <taxon>Euphorbiaceae</taxon>
        <taxon>Acalyphoideae</taxon>
        <taxon>Acalypheae</taxon>
        <taxon>Ricinus</taxon>
    </lineage>
</organism>
<accession>B9S9P4</accession>
<keyword evidence="5" id="KW-0067">ATP-binding</keyword>
<name>B9S9P4_RICCO</name>
<dbReference type="FunCoup" id="B9S9P4">
    <property type="interactions" value="2604"/>
</dbReference>
<comment type="catalytic activity">
    <reaction evidence="7">
        <text>ATP + H2O = ADP + phosphate + H(+)</text>
        <dbReference type="Rhea" id="RHEA:13065"/>
        <dbReference type="ChEBI" id="CHEBI:15377"/>
        <dbReference type="ChEBI" id="CHEBI:15378"/>
        <dbReference type="ChEBI" id="CHEBI:30616"/>
        <dbReference type="ChEBI" id="CHEBI:43474"/>
        <dbReference type="ChEBI" id="CHEBI:456216"/>
        <dbReference type="EC" id="3.6.4.13"/>
    </reaction>
</comment>
<dbReference type="Gene3D" id="3.40.50.300">
    <property type="entry name" value="P-loop containing nucleotide triphosphate hydrolases"/>
    <property type="match status" value="2"/>
</dbReference>
<evidence type="ECO:0000313" key="12">
    <source>
        <dbReference type="Proteomes" id="UP000008311"/>
    </source>
</evidence>
<protein>
    <recommendedName>
        <fullName evidence="1">RNA helicase</fullName>
        <ecNumber evidence="1">3.6.4.13</ecNumber>
    </recommendedName>
</protein>
<dbReference type="PROSITE" id="PS51192">
    <property type="entry name" value="HELICASE_ATP_BIND_1"/>
    <property type="match status" value="1"/>
</dbReference>
<keyword evidence="6" id="KW-0508">mRNA splicing</keyword>
<evidence type="ECO:0000256" key="3">
    <source>
        <dbReference type="ARBA" id="ARBA00022801"/>
    </source>
</evidence>
<dbReference type="InParanoid" id="B9S9P4"/>
<evidence type="ECO:0000259" key="10">
    <source>
        <dbReference type="PROSITE" id="PS51192"/>
    </source>
</evidence>
<feature type="coiled-coil region" evidence="8">
    <location>
        <begin position="234"/>
        <end position="298"/>
    </location>
</feature>
<feature type="compositionally biased region" description="Basic and acidic residues" evidence="9">
    <location>
        <begin position="177"/>
        <end position="224"/>
    </location>
</feature>
<feature type="compositionally biased region" description="Acidic residues" evidence="9">
    <location>
        <begin position="167"/>
        <end position="176"/>
    </location>
</feature>
<dbReference type="InterPro" id="IPR014001">
    <property type="entry name" value="Helicase_ATP-bd"/>
</dbReference>
<dbReference type="SMART" id="SM00487">
    <property type="entry name" value="DEXDc"/>
    <property type="match status" value="1"/>
</dbReference>
<reference evidence="12" key="1">
    <citation type="journal article" date="2010" name="Nat. Biotechnol.">
        <title>Draft genome sequence of the oilseed species Ricinus communis.</title>
        <authorList>
            <person name="Chan A.P."/>
            <person name="Crabtree J."/>
            <person name="Zhao Q."/>
            <person name="Lorenzi H."/>
            <person name="Orvis J."/>
            <person name="Puiu D."/>
            <person name="Melake-Berhan A."/>
            <person name="Jones K.M."/>
            <person name="Redman J."/>
            <person name="Chen G."/>
            <person name="Cahoon E.B."/>
            <person name="Gedil M."/>
            <person name="Stanke M."/>
            <person name="Haas B.J."/>
            <person name="Wortman J.R."/>
            <person name="Fraser-Liggett C.M."/>
            <person name="Ravel J."/>
            <person name="Rabinowicz P.D."/>
        </authorList>
    </citation>
    <scope>NUCLEOTIDE SEQUENCE [LARGE SCALE GENOMIC DNA]</scope>
    <source>
        <strain evidence="12">cv. Hale</strain>
    </source>
</reference>
<keyword evidence="12" id="KW-1185">Reference proteome</keyword>
<dbReference type="GO" id="GO:0003724">
    <property type="term" value="F:RNA helicase activity"/>
    <property type="evidence" value="ECO:0007669"/>
    <property type="project" value="UniProtKB-EC"/>
</dbReference>
<evidence type="ECO:0000256" key="9">
    <source>
        <dbReference type="SAM" id="MobiDB-lite"/>
    </source>
</evidence>
<dbReference type="EC" id="3.6.4.13" evidence="1"/>
<keyword evidence="6" id="KW-0507">mRNA processing</keyword>
<keyword evidence="8" id="KW-0175">Coiled coil</keyword>